<dbReference type="GO" id="GO:0031123">
    <property type="term" value="P:RNA 3'-end processing"/>
    <property type="evidence" value="ECO:0007669"/>
    <property type="project" value="TreeGrafter"/>
</dbReference>
<dbReference type="PANTHER" id="PTHR12271:SF66">
    <property type="entry name" value="TERMINAL URIDYLYLTRANSFERASE TAILOR"/>
    <property type="match status" value="1"/>
</dbReference>
<evidence type="ECO:0000313" key="3">
    <source>
        <dbReference type="Proteomes" id="UP000267096"/>
    </source>
</evidence>
<sequence>DHEGPSENAFAGEGDRNCEWSINFNDDDRDYSDYAHSGQGVVLSNAWSSNYDNNIEKWRMKDDYLQVVNGLRLKLEDQLRMLYRHSCQLTVFGSLLNGFGISGSDIDASLTFVSFQRDDQPDSTAVITELTDVLPQIPEVTEVQPIPNARVPVVKFIYKDVLGCFQFDLSYDNKLAIENTSLLRAYNTVDKRVTQLGIMLKRWSEYCEIKDASCGRLSSYALCIMLIHFLQTTEPPVLPFLQQVCTYGFVELFH</sequence>
<dbReference type="CDD" id="cd05402">
    <property type="entry name" value="NT_PAP_TUTase"/>
    <property type="match status" value="1"/>
</dbReference>
<dbReference type="Pfam" id="PF22600">
    <property type="entry name" value="MTPAP-like_central"/>
    <property type="match status" value="1"/>
</dbReference>
<protein>
    <submittedName>
        <fullName evidence="4">PAP-associated domain-containing protein</fullName>
    </submittedName>
</protein>
<accession>A0A0M3K3J7</accession>
<dbReference type="InterPro" id="IPR043519">
    <property type="entry name" value="NT_sf"/>
</dbReference>
<dbReference type="EMBL" id="UYRR01032014">
    <property type="protein sequence ID" value="VDK53764.1"/>
    <property type="molecule type" value="Genomic_DNA"/>
</dbReference>
<reference evidence="2 3" key="2">
    <citation type="submission" date="2018-11" db="EMBL/GenBank/DDBJ databases">
        <authorList>
            <consortium name="Pathogen Informatics"/>
        </authorList>
    </citation>
    <scope>NUCLEOTIDE SEQUENCE [LARGE SCALE GENOMIC DNA]</scope>
</reference>
<dbReference type="Gene3D" id="3.30.460.10">
    <property type="entry name" value="Beta Polymerase, domain 2"/>
    <property type="match status" value="1"/>
</dbReference>
<feature type="domain" description="Poly(A) RNA polymerase mitochondrial-like central palm" evidence="1">
    <location>
        <begin position="55"/>
        <end position="187"/>
    </location>
</feature>
<dbReference type="OrthoDB" id="407432at2759"/>
<evidence type="ECO:0000259" key="1">
    <source>
        <dbReference type="Pfam" id="PF22600"/>
    </source>
</evidence>
<dbReference type="SUPFAM" id="SSF81301">
    <property type="entry name" value="Nucleotidyltransferase"/>
    <property type="match status" value="1"/>
</dbReference>
<dbReference type="Proteomes" id="UP000267096">
    <property type="component" value="Unassembled WGS sequence"/>
</dbReference>
<organism evidence="4">
    <name type="scientific">Anisakis simplex</name>
    <name type="common">Herring worm</name>
    <dbReference type="NCBI Taxonomy" id="6269"/>
    <lineage>
        <taxon>Eukaryota</taxon>
        <taxon>Metazoa</taxon>
        <taxon>Ecdysozoa</taxon>
        <taxon>Nematoda</taxon>
        <taxon>Chromadorea</taxon>
        <taxon>Rhabditida</taxon>
        <taxon>Spirurina</taxon>
        <taxon>Ascaridomorpha</taxon>
        <taxon>Ascaridoidea</taxon>
        <taxon>Anisakidae</taxon>
        <taxon>Anisakis</taxon>
        <taxon>Anisakis simplex complex</taxon>
    </lineage>
</organism>
<gene>
    <name evidence="2" type="ORF">ASIM_LOCUS14945</name>
</gene>
<dbReference type="AlphaFoldDB" id="A0A0M3K3J7"/>
<dbReference type="InterPro" id="IPR054708">
    <property type="entry name" value="MTPAP-like_central"/>
</dbReference>
<dbReference type="Gene3D" id="1.10.1410.10">
    <property type="match status" value="1"/>
</dbReference>
<evidence type="ECO:0000313" key="2">
    <source>
        <dbReference type="EMBL" id="VDK53764.1"/>
    </source>
</evidence>
<reference evidence="4" key="1">
    <citation type="submission" date="2017-02" db="UniProtKB">
        <authorList>
            <consortium name="WormBaseParasite"/>
        </authorList>
    </citation>
    <scope>IDENTIFICATION</scope>
</reference>
<dbReference type="PANTHER" id="PTHR12271">
    <property type="entry name" value="POLY A POLYMERASE CID PAP -RELATED"/>
    <property type="match status" value="1"/>
</dbReference>
<dbReference type="WBParaSite" id="ASIM_0001553801-mRNA-1">
    <property type="protein sequence ID" value="ASIM_0001553801-mRNA-1"/>
    <property type="gene ID" value="ASIM_0001553801"/>
</dbReference>
<keyword evidence="3" id="KW-1185">Reference proteome</keyword>
<evidence type="ECO:0000313" key="4">
    <source>
        <dbReference type="WBParaSite" id="ASIM_0001553801-mRNA-1"/>
    </source>
</evidence>
<dbReference type="SUPFAM" id="SSF81631">
    <property type="entry name" value="PAP/OAS1 substrate-binding domain"/>
    <property type="match status" value="1"/>
</dbReference>
<name>A0A0M3K3J7_ANISI</name>
<dbReference type="GO" id="GO:0050265">
    <property type="term" value="F:RNA uridylyltransferase activity"/>
    <property type="evidence" value="ECO:0007669"/>
    <property type="project" value="TreeGrafter"/>
</dbReference>
<proteinExistence type="predicted"/>